<proteinExistence type="predicted"/>
<gene>
    <name evidence="1" type="ORF">EVOR1521_LOCUS23246</name>
</gene>
<sequence length="114" mass="13032">MDAPLMKLHMAHRVLEQPPGAQVWQRVQESVVKALESWRQWAEQHSPFGAVWPKLSASARPFASLFATQNATTARSADVHACSWLQKREWCIRGKSQKQAMKIDEDFAQQQGFK</sequence>
<dbReference type="AlphaFoldDB" id="A0AA36N5R3"/>
<keyword evidence="2" id="KW-1185">Reference proteome</keyword>
<dbReference type="EMBL" id="CAUJNA010003348">
    <property type="protein sequence ID" value="CAJ1399770.1"/>
    <property type="molecule type" value="Genomic_DNA"/>
</dbReference>
<name>A0AA36N5R3_9DINO</name>
<protein>
    <submittedName>
        <fullName evidence="1">Uncharacterized protein</fullName>
    </submittedName>
</protein>
<comment type="caution">
    <text evidence="1">The sequence shown here is derived from an EMBL/GenBank/DDBJ whole genome shotgun (WGS) entry which is preliminary data.</text>
</comment>
<evidence type="ECO:0000313" key="2">
    <source>
        <dbReference type="Proteomes" id="UP001178507"/>
    </source>
</evidence>
<reference evidence="1" key="1">
    <citation type="submission" date="2023-08" db="EMBL/GenBank/DDBJ databases">
        <authorList>
            <person name="Chen Y."/>
            <person name="Shah S."/>
            <person name="Dougan E. K."/>
            <person name="Thang M."/>
            <person name="Chan C."/>
        </authorList>
    </citation>
    <scope>NUCLEOTIDE SEQUENCE</scope>
</reference>
<accession>A0AA36N5R3</accession>
<dbReference type="Proteomes" id="UP001178507">
    <property type="component" value="Unassembled WGS sequence"/>
</dbReference>
<evidence type="ECO:0000313" key="1">
    <source>
        <dbReference type="EMBL" id="CAJ1399770.1"/>
    </source>
</evidence>
<organism evidence="1 2">
    <name type="scientific">Effrenium voratum</name>
    <dbReference type="NCBI Taxonomy" id="2562239"/>
    <lineage>
        <taxon>Eukaryota</taxon>
        <taxon>Sar</taxon>
        <taxon>Alveolata</taxon>
        <taxon>Dinophyceae</taxon>
        <taxon>Suessiales</taxon>
        <taxon>Symbiodiniaceae</taxon>
        <taxon>Effrenium</taxon>
    </lineage>
</organism>